<protein>
    <recommendedName>
        <fullName evidence="3">Winged helix DNA-binding domain-containing protein</fullName>
    </recommendedName>
</protein>
<reference evidence="1 2" key="1">
    <citation type="journal article" date="2019" name="Int. J. Syst. Evol. Microbiol.">
        <title>The Global Catalogue of Microorganisms (GCM) 10K type strain sequencing project: providing services to taxonomists for standard genome sequencing and annotation.</title>
        <authorList>
            <consortium name="The Broad Institute Genomics Platform"/>
            <consortium name="The Broad Institute Genome Sequencing Center for Infectious Disease"/>
            <person name="Wu L."/>
            <person name="Ma J."/>
        </authorList>
    </citation>
    <scope>NUCLEOTIDE SEQUENCE [LARGE SCALE GENOMIC DNA]</scope>
    <source>
        <strain evidence="1 2">JCM 14900</strain>
    </source>
</reference>
<dbReference type="Proteomes" id="UP001501343">
    <property type="component" value="Unassembled WGS sequence"/>
</dbReference>
<dbReference type="EMBL" id="BAAAOF010000001">
    <property type="protein sequence ID" value="GAA1914621.1"/>
    <property type="molecule type" value="Genomic_DNA"/>
</dbReference>
<name>A0ABN2P8G6_9MICO</name>
<dbReference type="PANTHER" id="PTHR38479:SF2">
    <property type="entry name" value="WINGED HELIX DNA-BINDING DOMAIN-CONTAINING PROTEIN"/>
    <property type="match status" value="1"/>
</dbReference>
<keyword evidence="2" id="KW-1185">Reference proteome</keyword>
<sequence length="364" mass="39393">MAMASMDFARALTWRLRRHALDDASAASVADVADRVLAFRAWPTDNADLTVATRLATPSMTALGTALARGDVIRSYAFRGGQYVFTRETGATLLTARTATGVWKTARWQEQGGFALDDWQPLREAVRETLRSGPKTRREISTRLEAIPALRHLAPAARGAGADSLYKPLHWWGDICFGPSIDGEAAFQLVIPALESIDLDDAGRRAVRAYLHAYGPATEANLAYWLTDGLGVPRKRVQSWVADLADEVESFDLVGTPALVLRVDADDIAAAAPSDAVRLLPAYDPWVFGPGTADATIVPPARRSLISNGANIVIASGVVVGTWKMRADVVTIDAFAELDDRALRDEVARLAGTRGEHLELTRAH</sequence>
<gene>
    <name evidence="1" type="ORF">GCM10009775_04000</name>
</gene>
<comment type="caution">
    <text evidence="1">The sequence shown here is derived from an EMBL/GenBank/DDBJ whole genome shotgun (WGS) entry which is preliminary data.</text>
</comment>
<accession>A0ABN2P8G6</accession>
<proteinExistence type="predicted"/>
<dbReference type="InterPro" id="IPR009351">
    <property type="entry name" value="AlkZ-like"/>
</dbReference>
<evidence type="ECO:0000313" key="2">
    <source>
        <dbReference type="Proteomes" id="UP001501343"/>
    </source>
</evidence>
<dbReference type="PANTHER" id="PTHR38479">
    <property type="entry name" value="LMO0824 PROTEIN"/>
    <property type="match status" value="1"/>
</dbReference>
<evidence type="ECO:0000313" key="1">
    <source>
        <dbReference type="EMBL" id="GAA1914621.1"/>
    </source>
</evidence>
<organism evidence="1 2">
    <name type="scientific">Microbacterium aoyamense</name>
    <dbReference type="NCBI Taxonomy" id="344166"/>
    <lineage>
        <taxon>Bacteria</taxon>
        <taxon>Bacillati</taxon>
        <taxon>Actinomycetota</taxon>
        <taxon>Actinomycetes</taxon>
        <taxon>Micrococcales</taxon>
        <taxon>Microbacteriaceae</taxon>
        <taxon>Microbacterium</taxon>
    </lineage>
</organism>
<dbReference type="Pfam" id="PF06224">
    <property type="entry name" value="AlkZ-like"/>
    <property type="match status" value="1"/>
</dbReference>
<evidence type="ECO:0008006" key="3">
    <source>
        <dbReference type="Google" id="ProtNLM"/>
    </source>
</evidence>